<dbReference type="Gene3D" id="2.60.40.3210">
    <property type="entry name" value="Zona pellucida, ZP-N domain"/>
    <property type="match status" value="1"/>
</dbReference>
<organism evidence="4 5">
    <name type="scientific">Cynoglossus semilaevis</name>
    <name type="common">Tongue sole</name>
    <dbReference type="NCBI Taxonomy" id="244447"/>
    <lineage>
        <taxon>Eukaryota</taxon>
        <taxon>Metazoa</taxon>
        <taxon>Chordata</taxon>
        <taxon>Craniata</taxon>
        <taxon>Vertebrata</taxon>
        <taxon>Euteleostomi</taxon>
        <taxon>Actinopterygii</taxon>
        <taxon>Neopterygii</taxon>
        <taxon>Teleostei</taxon>
        <taxon>Neoteleostei</taxon>
        <taxon>Acanthomorphata</taxon>
        <taxon>Carangaria</taxon>
        <taxon>Pleuronectiformes</taxon>
        <taxon>Pleuronectoidei</taxon>
        <taxon>Cynoglossidae</taxon>
        <taxon>Cynoglossinae</taxon>
        <taxon>Cynoglossus</taxon>
    </lineage>
</organism>
<evidence type="ECO:0000256" key="2">
    <source>
        <dbReference type="ARBA" id="ARBA00023157"/>
    </source>
</evidence>
<dbReference type="InterPro" id="IPR001507">
    <property type="entry name" value="ZP_dom"/>
</dbReference>
<protein>
    <submittedName>
        <fullName evidence="4">Alpha-tectorin-like</fullName>
    </submittedName>
</protein>
<evidence type="ECO:0000313" key="4">
    <source>
        <dbReference type="Ensembl" id="ENSCSEP00000007536.1"/>
    </source>
</evidence>
<evidence type="ECO:0000256" key="1">
    <source>
        <dbReference type="ARBA" id="ARBA00022729"/>
    </source>
</evidence>
<dbReference type="InterPro" id="IPR042235">
    <property type="entry name" value="ZP-C_dom"/>
</dbReference>
<dbReference type="Pfam" id="PF00100">
    <property type="entry name" value="Zona_pellucida"/>
    <property type="match status" value="1"/>
</dbReference>
<dbReference type="PANTHER" id="PTHR14002">
    <property type="entry name" value="ENDOGLIN/TGF-BETA RECEPTOR TYPE III"/>
    <property type="match status" value="1"/>
</dbReference>
<dbReference type="PROSITE" id="PS51034">
    <property type="entry name" value="ZP_2"/>
    <property type="match status" value="1"/>
</dbReference>
<keyword evidence="2" id="KW-1015">Disulfide bond</keyword>
<keyword evidence="1" id="KW-0732">Signal</keyword>
<sequence length="758" mass="82638">FEIPLLVLSSAAATNQAFTSYGEMDITSCPITYFGKKYDKVYATFNDSKFAVCFNGHYNAGIQNDCILMSGGTADRGDLKIFTKEIPIGSGVHELLPSLSSPGKSNDRAFFITISLDPFQDADTQVNGLTISKKTFQTSQTMSGVITDISGCRHSGVVYKPNTSQKIPSICSTVTCGANGVVTAVSDCDPTEHCDGNGGCVFNSICTVTGFTIIDFPGRVHFVPDRCGYILLKSTPISGLQVLGVFQERRRKDVSFLERVIIKMESTGAQISLEQGGRVLQLTPVASIVQGVELSRNQSGITAKISGFITSHSLSLNSPGPSGTEVQGLCGSANTTLGVEKAAEHSDSGCDVQQSQPVDSSIDCPSATEWCNVLKEAPFYACNAHIDPEPYISACTEMLCKYPPVDGLRCQFMEAYVKSCSYHSNVNVEGWESDATCSIHDFCQDMYCSDHEFCGRHYTGEAGCLCRALFASPYKATGTFGEPTVCEKESASISLAKCLLEDQSINYRNLKLNDQTCQGELDSETHMVTFYFDGNRSCGTVITTNGSRIAYKNTIMTPGATIPGVISRKSQVQIDLTCCYSQPDIKKCTWFSSSVTQQIVSGQWSYNLTMEAYTNTETKKALGNNDKVLLNQKIWVDLKTEGLDKGMVAVVVESCWGTNEPLPSSSLKYDIIIDGCPNPADNTVQVMGNGRGSSTTFFFNAFQFTGKNRNVFLHCRVRLCVQRDNDCIPVGGPGLRRRSIMKRYEDKNPGLINLVWTY</sequence>
<dbReference type="SMART" id="SM00832">
    <property type="entry name" value="C8"/>
    <property type="match status" value="1"/>
</dbReference>
<dbReference type="InterPro" id="IPR055356">
    <property type="entry name" value="ZP-N"/>
</dbReference>
<reference evidence="4" key="2">
    <citation type="submission" date="2025-08" db="UniProtKB">
        <authorList>
            <consortium name="Ensembl"/>
        </authorList>
    </citation>
    <scope>IDENTIFICATION</scope>
</reference>
<proteinExistence type="predicted"/>
<accession>A0A3P8V355</accession>
<dbReference type="Gene3D" id="2.60.40.4100">
    <property type="entry name" value="Zona pellucida, ZP-C domain"/>
    <property type="match status" value="1"/>
</dbReference>
<feature type="domain" description="ZP" evidence="3">
    <location>
        <begin position="485"/>
        <end position="734"/>
    </location>
</feature>
<dbReference type="GeneTree" id="ENSGT00940000156038"/>
<dbReference type="InterPro" id="IPR055355">
    <property type="entry name" value="ZP-C"/>
</dbReference>
<dbReference type="Pfam" id="PF08742">
    <property type="entry name" value="C8"/>
    <property type="match status" value="1"/>
</dbReference>
<reference evidence="4" key="3">
    <citation type="submission" date="2025-09" db="UniProtKB">
        <authorList>
            <consortium name="Ensembl"/>
        </authorList>
    </citation>
    <scope>IDENTIFICATION</scope>
</reference>
<dbReference type="SMART" id="SM00241">
    <property type="entry name" value="ZP"/>
    <property type="match status" value="1"/>
</dbReference>
<evidence type="ECO:0000259" key="3">
    <source>
        <dbReference type="PROSITE" id="PS51034"/>
    </source>
</evidence>
<dbReference type="InterPro" id="IPR014853">
    <property type="entry name" value="VWF/SSPO/ZAN-like_Cys-rich_dom"/>
</dbReference>
<keyword evidence="5" id="KW-1185">Reference proteome</keyword>
<dbReference type="Pfam" id="PF23344">
    <property type="entry name" value="ZP-N"/>
    <property type="match status" value="1"/>
</dbReference>
<evidence type="ECO:0000313" key="5">
    <source>
        <dbReference type="Proteomes" id="UP000265120"/>
    </source>
</evidence>
<reference evidence="4 5" key="1">
    <citation type="journal article" date="2014" name="Nat. Genet.">
        <title>Whole-genome sequence of a flatfish provides insights into ZW sex chromosome evolution and adaptation to a benthic lifestyle.</title>
        <authorList>
            <person name="Chen S."/>
            <person name="Zhang G."/>
            <person name="Shao C."/>
            <person name="Huang Q."/>
            <person name="Liu G."/>
            <person name="Zhang P."/>
            <person name="Song W."/>
            <person name="An N."/>
            <person name="Chalopin D."/>
            <person name="Volff J.N."/>
            <person name="Hong Y."/>
            <person name="Li Q."/>
            <person name="Sha Z."/>
            <person name="Zhou H."/>
            <person name="Xie M."/>
            <person name="Yu Q."/>
            <person name="Liu Y."/>
            <person name="Xiang H."/>
            <person name="Wang N."/>
            <person name="Wu K."/>
            <person name="Yang C."/>
            <person name="Zhou Q."/>
            <person name="Liao X."/>
            <person name="Yang L."/>
            <person name="Hu Q."/>
            <person name="Zhang J."/>
            <person name="Meng L."/>
            <person name="Jin L."/>
            <person name="Tian Y."/>
            <person name="Lian J."/>
            <person name="Yang J."/>
            <person name="Miao G."/>
            <person name="Liu S."/>
            <person name="Liang Z."/>
            <person name="Yan F."/>
            <person name="Li Y."/>
            <person name="Sun B."/>
            <person name="Zhang H."/>
            <person name="Zhang J."/>
            <person name="Zhu Y."/>
            <person name="Du M."/>
            <person name="Zhao Y."/>
            <person name="Schartl M."/>
            <person name="Tang Q."/>
            <person name="Wang J."/>
        </authorList>
    </citation>
    <scope>NUCLEOTIDE SEQUENCE</scope>
</reference>
<dbReference type="AlphaFoldDB" id="A0A3P8V355"/>
<dbReference type="PANTHER" id="PTHR14002:SF50">
    <property type="entry name" value="ALPHA-TECTORIN-LIKE-RELATED"/>
    <property type="match status" value="1"/>
</dbReference>
<dbReference type="Ensembl" id="ENSCSET00000007615.1">
    <property type="protein sequence ID" value="ENSCSEP00000007536.1"/>
    <property type="gene ID" value="ENSCSEG00000004822.1"/>
</dbReference>
<name>A0A3P8V355_CYNSE</name>
<dbReference type="Proteomes" id="UP000265120">
    <property type="component" value="Chromosome 16"/>
</dbReference>